<dbReference type="EMBL" id="PVUF01000025">
    <property type="protein sequence ID" value="PRZ43875.1"/>
    <property type="molecule type" value="Genomic_DNA"/>
</dbReference>
<name>A0A2T1A5I8_TRISK</name>
<dbReference type="Proteomes" id="UP000237718">
    <property type="component" value="Unassembled WGS sequence"/>
</dbReference>
<dbReference type="AlphaFoldDB" id="A0A2T1A5I8"/>
<sequence>MKLAEQLPILLGQGRATTGSEAISTLKNMASLVAASLRGVWYKPEASGPKPALQGTLYAVQQIGLLAFGTRRVGGFPS</sequence>
<proteinExistence type="predicted"/>
<dbReference type="RefSeq" id="WP_106165529.1">
    <property type="nucleotide sequence ID" value="NZ_PVUF01000025.1"/>
</dbReference>
<protein>
    <submittedName>
        <fullName evidence="1">Uncharacterized protein</fullName>
    </submittedName>
</protein>
<organism evidence="1 2">
    <name type="scientific">Tritonibacter scottomollicae</name>
    <name type="common">Epibacterium scottomollicae</name>
    <dbReference type="NCBI Taxonomy" id="483013"/>
    <lineage>
        <taxon>Bacteria</taxon>
        <taxon>Pseudomonadati</taxon>
        <taxon>Pseudomonadota</taxon>
        <taxon>Alphaproteobacteria</taxon>
        <taxon>Rhodobacterales</taxon>
        <taxon>Paracoccaceae</taxon>
        <taxon>Tritonibacter</taxon>
    </lineage>
</organism>
<evidence type="ECO:0000313" key="1">
    <source>
        <dbReference type="EMBL" id="PRZ43875.1"/>
    </source>
</evidence>
<accession>A0A2T1A5I8</accession>
<reference evidence="1 2" key="1">
    <citation type="submission" date="2018-03" db="EMBL/GenBank/DDBJ databases">
        <title>Genomic Encyclopedia of Archaeal and Bacterial Type Strains, Phase II (KMG-II): from individual species to whole genera.</title>
        <authorList>
            <person name="Goeker M."/>
        </authorList>
    </citation>
    <scope>NUCLEOTIDE SEQUENCE [LARGE SCALE GENOMIC DNA]</scope>
    <source>
        <strain evidence="1 2">DSM 25328</strain>
    </source>
</reference>
<gene>
    <name evidence="1" type="ORF">CLV89_12521</name>
</gene>
<comment type="caution">
    <text evidence="1">The sequence shown here is derived from an EMBL/GenBank/DDBJ whole genome shotgun (WGS) entry which is preliminary data.</text>
</comment>
<evidence type="ECO:0000313" key="2">
    <source>
        <dbReference type="Proteomes" id="UP000237718"/>
    </source>
</evidence>